<organism evidence="1 2">
    <name type="scientific">Ceraceosorus guamensis</name>
    <dbReference type="NCBI Taxonomy" id="1522189"/>
    <lineage>
        <taxon>Eukaryota</taxon>
        <taxon>Fungi</taxon>
        <taxon>Dikarya</taxon>
        <taxon>Basidiomycota</taxon>
        <taxon>Ustilaginomycotina</taxon>
        <taxon>Exobasidiomycetes</taxon>
        <taxon>Ceraceosorales</taxon>
        <taxon>Ceraceosoraceae</taxon>
        <taxon>Ceraceosorus</taxon>
    </lineage>
</organism>
<dbReference type="AlphaFoldDB" id="A0A316W1F6"/>
<dbReference type="GeneID" id="37032526"/>
<dbReference type="RefSeq" id="XP_025368655.1">
    <property type="nucleotide sequence ID" value="XM_025510656.1"/>
</dbReference>
<dbReference type="Proteomes" id="UP000245783">
    <property type="component" value="Unassembled WGS sequence"/>
</dbReference>
<evidence type="ECO:0000313" key="2">
    <source>
        <dbReference type="Proteomes" id="UP000245783"/>
    </source>
</evidence>
<gene>
    <name evidence="1" type="ORF">IE81DRAFT_174120</name>
</gene>
<accession>A0A316W1F6</accession>
<name>A0A316W1F6_9BASI</name>
<dbReference type="EMBL" id="KZ819392">
    <property type="protein sequence ID" value="PWN41495.1"/>
    <property type="molecule type" value="Genomic_DNA"/>
</dbReference>
<protein>
    <submittedName>
        <fullName evidence="1">Uncharacterized protein</fullName>
    </submittedName>
</protein>
<dbReference type="InParanoid" id="A0A316W1F6"/>
<proteinExistence type="predicted"/>
<reference evidence="1 2" key="1">
    <citation type="journal article" date="2018" name="Mol. Biol. Evol.">
        <title>Broad Genomic Sampling Reveals a Smut Pathogenic Ancestry of the Fungal Clade Ustilaginomycotina.</title>
        <authorList>
            <person name="Kijpornyongpan T."/>
            <person name="Mondo S.J."/>
            <person name="Barry K."/>
            <person name="Sandor L."/>
            <person name="Lee J."/>
            <person name="Lipzen A."/>
            <person name="Pangilinan J."/>
            <person name="LaButti K."/>
            <person name="Hainaut M."/>
            <person name="Henrissat B."/>
            <person name="Grigoriev I.V."/>
            <person name="Spatafora J.W."/>
            <person name="Aime M.C."/>
        </authorList>
    </citation>
    <scope>NUCLEOTIDE SEQUENCE [LARGE SCALE GENOMIC DNA]</scope>
    <source>
        <strain evidence="1 2">MCA 4658</strain>
    </source>
</reference>
<keyword evidence="2" id="KW-1185">Reference proteome</keyword>
<evidence type="ECO:0000313" key="1">
    <source>
        <dbReference type="EMBL" id="PWN41495.1"/>
    </source>
</evidence>
<sequence length="187" mass="21005">MISIYIHHYHDCDICISPICGCPVACWCFHPFRGFKIVIASGAMACMKRMRCAIVREMAIHTHTTLYGLTQVRFTHIRSSAQKQSLALALARLIWTRNDKSDWSPAEIELAACTYIDPAQFVALMLLLRCTCGLLGSQKLLYVRYPGFAVARCGDPSRSRVARSKHEPSRIAVRMDGVTSHESLVVF</sequence>